<dbReference type="SUPFAM" id="SSF54427">
    <property type="entry name" value="NTF2-like"/>
    <property type="match status" value="1"/>
</dbReference>
<comment type="caution">
    <text evidence="3">The sequence shown here is derived from an EMBL/GenBank/DDBJ whole genome shotgun (WGS) entry which is preliminary data.</text>
</comment>
<reference evidence="3 4" key="1">
    <citation type="submission" date="2024-02" db="EMBL/GenBank/DDBJ databases">
        <title>Identification of pathogenicity and growth-promoting function of Pseudomonas putida variant.</title>
        <authorList>
            <person name="Sun J."/>
        </authorList>
    </citation>
    <scope>NUCLEOTIDE SEQUENCE [LARGE SCALE GENOMIC DNA]</scope>
    <source>
        <strain evidence="3 4">A03</strain>
    </source>
</reference>
<feature type="domain" description="Calcium/calmodulin-dependent protein kinase II association-domain" evidence="2">
    <location>
        <begin position="32"/>
        <end position="150"/>
    </location>
</feature>
<dbReference type="InterPro" id="IPR011944">
    <property type="entry name" value="Steroid_delta5-4_isomerase"/>
</dbReference>
<evidence type="ECO:0000313" key="3">
    <source>
        <dbReference type="EMBL" id="MEJ5861786.1"/>
    </source>
</evidence>
<sequence length="152" mass="16652">MKRATLAVTLALLSAPALHAQASLSQCRTSSAAEMLVLFDQWNAGLLSGDPAQVAQLYSKDAVLLPTLSPVPRLTHDDRLAYFEKFLRDGPSGKLDTHEVQTGCNEATAAGLYTFEFAATGQKVAARYTFTYRWDGQRWLISQHHSSLQPQG</sequence>
<dbReference type="InterPro" id="IPR016887">
    <property type="entry name" value="UCP028470_steroid_isom-rel"/>
</dbReference>
<evidence type="ECO:0000256" key="1">
    <source>
        <dbReference type="SAM" id="SignalP"/>
    </source>
</evidence>
<dbReference type="PIRSF" id="PIRSF028470">
    <property type="entry name" value="UCP028470"/>
    <property type="match status" value="1"/>
</dbReference>
<keyword evidence="1" id="KW-0732">Signal</keyword>
<dbReference type="Proteomes" id="UP001380290">
    <property type="component" value="Unassembled WGS sequence"/>
</dbReference>
<dbReference type="CDD" id="cd00531">
    <property type="entry name" value="NTF2_like"/>
    <property type="match status" value="1"/>
</dbReference>
<dbReference type="Pfam" id="PF08332">
    <property type="entry name" value="CaMKII_AD"/>
    <property type="match status" value="1"/>
</dbReference>
<evidence type="ECO:0000259" key="2">
    <source>
        <dbReference type="Pfam" id="PF08332"/>
    </source>
</evidence>
<accession>A0ABU8QMA7</accession>
<feature type="chain" id="PRO_5047496307" evidence="1">
    <location>
        <begin position="21"/>
        <end position="152"/>
    </location>
</feature>
<dbReference type="Gene3D" id="3.10.450.50">
    <property type="match status" value="1"/>
</dbReference>
<feature type="signal peptide" evidence="1">
    <location>
        <begin position="1"/>
        <end position="20"/>
    </location>
</feature>
<dbReference type="EMBL" id="JBBHLC010000001">
    <property type="protein sequence ID" value="MEJ5861786.1"/>
    <property type="molecule type" value="Genomic_DNA"/>
</dbReference>
<name>A0ABU8QMA7_9PSED</name>
<protein>
    <submittedName>
        <fullName evidence="3">SgcJ/EcaC family oxidoreductase</fullName>
    </submittedName>
</protein>
<dbReference type="InterPro" id="IPR013543">
    <property type="entry name" value="Ca/CaM-dep_prot_kinase-assoc"/>
</dbReference>
<dbReference type="RefSeq" id="WP_186535598.1">
    <property type="nucleotide sequence ID" value="NZ_JABWRF020000004.1"/>
</dbReference>
<dbReference type="NCBIfam" id="TIGR02246">
    <property type="entry name" value="SgcJ/EcaC family oxidoreductase"/>
    <property type="match status" value="1"/>
</dbReference>
<dbReference type="InterPro" id="IPR032710">
    <property type="entry name" value="NTF2-like_dom_sf"/>
</dbReference>
<gene>
    <name evidence="3" type="ORF">V7S98_00910</name>
</gene>
<evidence type="ECO:0000313" key="4">
    <source>
        <dbReference type="Proteomes" id="UP001380290"/>
    </source>
</evidence>
<organism evidence="3 4">
    <name type="scientific">Pseudomonas farsensis</name>
    <dbReference type="NCBI Taxonomy" id="2745492"/>
    <lineage>
        <taxon>Bacteria</taxon>
        <taxon>Pseudomonadati</taxon>
        <taxon>Pseudomonadota</taxon>
        <taxon>Gammaproteobacteria</taxon>
        <taxon>Pseudomonadales</taxon>
        <taxon>Pseudomonadaceae</taxon>
        <taxon>Pseudomonas</taxon>
    </lineage>
</organism>
<proteinExistence type="predicted"/>
<keyword evidence="4" id="KW-1185">Reference proteome</keyword>